<dbReference type="Proteomes" id="UP001059596">
    <property type="component" value="Unassembled WGS sequence"/>
</dbReference>
<name>A0A9P9YPT6_9MUSC</name>
<protein>
    <submittedName>
        <fullName evidence="1">Uncharacterized protein</fullName>
    </submittedName>
</protein>
<gene>
    <name evidence="1" type="ORF">M5D96_006785</name>
</gene>
<dbReference type="EMBL" id="JAMKOV010000004">
    <property type="protein sequence ID" value="KAI8040842.1"/>
    <property type="molecule type" value="Genomic_DNA"/>
</dbReference>
<dbReference type="AlphaFoldDB" id="A0A9P9YPT6"/>
<reference evidence="1" key="1">
    <citation type="journal article" date="2023" name="Genome Biol. Evol.">
        <title>Long-read-based Genome Assembly of Drosophila gunungcola Reveals Fewer Chemosensory Genes in Flower-breeding Species.</title>
        <authorList>
            <person name="Negi A."/>
            <person name="Liao B.Y."/>
            <person name="Yeh S.D."/>
        </authorList>
    </citation>
    <scope>NUCLEOTIDE SEQUENCE</scope>
    <source>
        <strain evidence="1">Sukarami</strain>
    </source>
</reference>
<organism evidence="1 2">
    <name type="scientific">Drosophila gunungcola</name>
    <name type="common">fruit fly</name>
    <dbReference type="NCBI Taxonomy" id="103775"/>
    <lineage>
        <taxon>Eukaryota</taxon>
        <taxon>Metazoa</taxon>
        <taxon>Ecdysozoa</taxon>
        <taxon>Arthropoda</taxon>
        <taxon>Hexapoda</taxon>
        <taxon>Insecta</taxon>
        <taxon>Pterygota</taxon>
        <taxon>Neoptera</taxon>
        <taxon>Endopterygota</taxon>
        <taxon>Diptera</taxon>
        <taxon>Brachycera</taxon>
        <taxon>Muscomorpha</taxon>
        <taxon>Ephydroidea</taxon>
        <taxon>Drosophilidae</taxon>
        <taxon>Drosophila</taxon>
        <taxon>Sophophora</taxon>
    </lineage>
</organism>
<comment type="caution">
    <text evidence="1">The sequence shown here is derived from an EMBL/GenBank/DDBJ whole genome shotgun (WGS) entry which is preliminary data.</text>
</comment>
<keyword evidence="2" id="KW-1185">Reference proteome</keyword>
<evidence type="ECO:0000313" key="2">
    <source>
        <dbReference type="Proteomes" id="UP001059596"/>
    </source>
</evidence>
<proteinExistence type="predicted"/>
<sequence length="64" mass="7403">MSRICRALFGRHASAQSNRCRLSQFFVYLGQLFVCLGQPQETNKKKIEKNEPATRMQKTIVTKN</sequence>
<evidence type="ECO:0000313" key="1">
    <source>
        <dbReference type="EMBL" id="KAI8040842.1"/>
    </source>
</evidence>
<accession>A0A9P9YPT6</accession>